<comment type="caution">
    <text evidence="3">The sequence shown here is derived from an EMBL/GenBank/DDBJ whole genome shotgun (WGS) entry which is preliminary data.</text>
</comment>
<evidence type="ECO:0000313" key="3">
    <source>
        <dbReference type="EMBL" id="MEX3595645.1"/>
    </source>
</evidence>
<sequence length="325" mass="35375">MRRLSAVLATAACAALLLSGCGTGESEPQEQAPSTQNATAAASASASASQSPEATPSPTQPPELIGGGTELFPDRRFVALYGHPGTPGLGALGEQGPEASAQRAIELAKKYQPYSEEQVIPAFEIIVTAASSEPGADGNYSNEVPVDHFIPYIEAAEKNGVYVVLDLQPGHTDFLTQAKRYEELLKRPNVGLALDPEWRLAPGQVHMQQIGSVSAEEINKTTEWLAELTAKNDLPQKVVILHQFSMSMIQDRENIKTDHPELELVLHADGHGTPELKMETWGVLQQGLPEGIRMAWKNFYDEDTPTFTPAQTYNIEPKPWFVSYQ</sequence>
<proteinExistence type="predicted"/>
<keyword evidence="4" id="KW-1185">Reference proteome</keyword>
<evidence type="ECO:0000313" key="4">
    <source>
        <dbReference type="Proteomes" id="UP001558481"/>
    </source>
</evidence>
<name>A0ABV3V4F8_9MICC</name>
<feature type="compositionally biased region" description="Low complexity" evidence="1">
    <location>
        <begin position="31"/>
        <end position="57"/>
    </location>
</feature>
<feature type="signal peptide" evidence="2">
    <location>
        <begin position="1"/>
        <end position="24"/>
    </location>
</feature>
<organism evidence="3 4">
    <name type="scientific">Kocuria carniphila</name>
    <dbReference type="NCBI Taxonomy" id="262208"/>
    <lineage>
        <taxon>Bacteria</taxon>
        <taxon>Bacillati</taxon>
        <taxon>Actinomycetota</taxon>
        <taxon>Actinomycetes</taxon>
        <taxon>Micrococcales</taxon>
        <taxon>Micrococcaceae</taxon>
        <taxon>Kocuria</taxon>
    </lineage>
</organism>
<evidence type="ECO:0000256" key="2">
    <source>
        <dbReference type="SAM" id="SignalP"/>
    </source>
</evidence>
<dbReference type="Proteomes" id="UP001558481">
    <property type="component" value="Unassembled WGS sequence"/>
</dbReference>
<feature type="region of interest" description="Disordered" evidence="1">
    <location>
        <begin position="21"/>
        <end position="68"/>
    </location>
</feature>
<feature type="chain" id="PRO_5047223014" description="Lipoprotein" evidence="2">
    <location>
        <begin position="25"/>
        <end position="325"/>
    </location>
</feature>
<evidence type="ECO:0000256" key="1">
    <source>
        <dbReference type="SAM" id="MobiDB-lite"/>
    </source>
</evidence>
<dbReference type="EMBL" id="JAYWLU010000015">
    <property type="protein sequence ID" value="MEX3595645.1"/>
    <property type="molecule type" value="Genomic_DNA"/>
</dbReference>
<gene>
    <name evidence="3" type="ORF">VVR66_13060</name>
</gene>
<keyword evidence="2" id="KW-0732">Signal</keyword>
<dbReference type="PROSITE" id="PS51257">
    <property type="entry name" value="PROKAR_LIPOPROTEIN"/>
    <property type="match status" value="1"/>
</dbReference>
<protein>
    <recommendedName>
        <fullName evidence="5">Lipoprotein</fullName>
    </recommendedName>
</protein>
<accession>A0ABV3V4F8</accession>
<dbReference type="RefSeq" id="WP_095798726.1">
    <property type="nucleotide sequence ID" value="NZ_JAYWLU010000015.1"/>
</dbReference>
<evidence type="ECO:0008006" key="5">
    <source>
        <dbReference type="Google" id="ProtNLM"/>
    </source>
</evidence>
<reference evidence="3 4" key="1">
    <citation type="journal article" date="2024" name="Fungal Genet. Biol.">
        <title>The porcine skin microbiome exhibits broad fungal antagonism.</title>
        <authorList>
            <person name="De La Cruz K.F."/>
            <person name="Townsend E.C."/>
            <person name="Alex Cheong J.Z."/>
            <person name="Salamzade R."/>
            <person name="Liu A."/>
            <person name="Sandstrom S."/>
            <person name="Davila E."/>
            <person name="Huang L."/>
            <person name="Xu K.H."/>
            <person name="Wu S.Y."/>
            <person name="Meudt J.J."/>
            <person name="Shanmuganayagam D."/>
            <person name="Gibson A.L.F."/>
            <person name="Kalan L.R."/>
        </authorList>
    </citation>
    <scope>NUCLEOTIDE SEQUENCE [LARGE SCALE GENOMIC DNA]</scope>
    <source>
        <strain evidence="3 4">LK2625</strain>
    </source>
</reference>